<comment type="caution">
    <text evidence="1">The sequence shown here is derived from an EMBL/GenBank/DDBJ whole genome shotgun (WGS) entry which is preliminary data.</text>
</comment>
<organism evidence="1 2">
    <name type="scientific">Dunaliella salina</name>
    <name type="common">Green alga</name>
    <name type="synonym">Protococcus salinus</name>
    <dbReference type="NCBI Taxonomy" id="3046"/>
    <lineage>
        <taxon>Eukaryota</taxon>
        <taxon>Viridiplantae</taxon>
        <taxon>Chlorophyta</taxon>
        <taxon>core chlorophytes</taxon>
        <taxon>Chlorophyceae</taxon>
        <taxon>CS clade</taxon>
        <taxon>Chlamydomonadales</taxon>
        <taxon>Dunaliellaceae</taxon>
        <taxon>Dunaliella</taxon>
    </lineage>
</organism>
<proteinExistence type="predicted"/>
<name>A0ABQ7G5P7_DUNSA</name>
<keyword evidence="2" id="KW-1185">Reference proteome</keyword>
<dbReference type="EMBL" id="MU070099">
    <property type="protein sequence ID" value="KAF5829920.1"/>
    <property type="molecule type" value="Genomic_DNA"/>
</dbReference>
<accession>A0ABQ7G5P7</accession>
<reference evidence="1" key="1">
    <citation type="submission" date="2017-08" db="EMBL/GenBank/DDBJ databases">
        <authorList>
            <person name="Polle J.E."/>
            <person name="Barry K."/>
            <person name="Cushman J."/>
            <person name="Schmutz J."/>
            <person name="Tran D."/>
            <person name="Hathwaick L.T."/>
            <person name="Yim W.C."/>
            <person name="Jenkins J."/>
            <person name="Mckie-Krisberg Z.M."/>
            <person name="Prochnik S."/>
            <person name="Lindquist E."/>
            <person name="Dockter R.B."/>
            <person name="Adam C."/>
            <person name="Molina H."/>
            <person name="Bunkerborg J."/>
            <person name="Jin E."/>
            <person name="Buchheim M."/>
            <person name="Magnuson J."/>
        </authorList>
    </citation>
    <scope>NUCLEOTIDE SEQUENCE</scope>
    <source>
        <strain evidence="1">CCAP 19/18</strain>
    </source>
</reference>
<evidence type="ECO:0000313" key="1">
    <source>
        <dbReference type="EMBL" id="KAF5829920.1"/>
    </source>
</evidence>
<dbReference type="Proteomes" id="UP000815325">
    <property type="component" value="Unassembled WGS sequence"/>
</dbReference>
<sequence length="119" mass="13037">MHRPASCHRQAHLQQGEAAAYSAADHAAQGAAAAAGCRSRSSGIAAGSWAHSAAGRPRTCTDAHRGKWERMRHVLQWAADLCRGPHKDQRTAQEADARNVWLHRCPYTTREQMTKAEEA</sequence>
<evidence type="ECO:0000313" key="2">
    <source>
        <dbReference type="Proteomes" id="UP000815325"/>
    </source>
</evidence>
<gene>
    <name evidence="1" type="ORF">DUNSADRAFT_15300</name>
</gene>
<protein>
    <recommendedName>
        <fullName evidence="3">Encoded protein</fullName>
    </recommendedName>
</protein>
<evidence type="ECO:0008006" key="3">
    <source>
        <dbReference type="Google" id="ProtNLM"/>
    </source>
</evidence>